<sequence>MYRKRFHLILTIILFYSLIFASTYEPNNAFAFDDKQSDLIVSAEKLYLREGPGLSFPIIKTLKQNQELTFIEKQDDWYHVQVGDEEGWVASWLTSTKKTESEPSINKTAISQVDHLNLRSEPSVNSAILNQLNTGDEAEVLKEQNGWLQINYNGTTGWISSDYVSVNDNVGNVNSNLTESSESDTEEGESSSNSSIEIDPNTFTVVVDALYVRKKADLSSKKLGVVNKGDQFEVLERNNNWVKIQNDEVKGWVYSFYGTFTVNPDQHTSSNNEANPEGDSSNVVTIIYNGTNLREEPSTSSNIVVHANAGEKFSIISSKDDWYEVKIDENTSAFVANWVVSTNDQNTQGQEKKQEERKKGTLKGVTIVLDPGHGGNDMGTTGVRGTEEKDINLKTAELLKSKLRSAGAEVILTRESDVYVDLRKRVSISHQYAADAYISIHYDATEDSSISGFTTYYTNNYQSQLAEYVHDGLAEKVTLRDRGVQPGNYLVLRENKQKAILIELGYLSNPNEERIVTTDYYREQATLGIYQGILNYFDAQLEN</sequence>
<feature type="domain" description="SH3b" evidence="4">
    <location>
        <begin position="36"/>
        <end position="97"/>
    </location>
</feature>
<dbReference type="EMBL" id="RXNR01000004">
    <property type="protein sequence ID" value="RTQ95854.1"/>
    <property type="molecule type" value="Genomic_DNA"/>
</dbReference>
<comment type="caution">
    <text evidence="5">The sequence shown here is derived from an EMBL/GenBank/DDBJ whole genome shotgun (WGS) entry which is preliminary data.</text>
</comment>
<dbReference type="RefSeq" id="WP_126292722.1">
    <property type="nucleotide sequence ID" value="NZ_CP155468.1"/>
</dbReference>
<dbReference type="GO" id="GO:0009253">
    <property type="term" value="P:peptidoglycan catabolic process"/>
    <property type="evidence" value="ECO:0007669"/>
    <property type="project" value="InterPro"/>
</dbReference>
<feature type="domain" description="SH3b" evidence="4">
    <location>
        <begin position="281"/>
        <end position="343"/>
    </location>
</feature>
<dbReference type="InterPro" id="IPR017293">
    <property type="entry name" value="N-acetylmuramoyl-L-ala_amidase"/>
</dbReference>
<dbReference type="Pfam" id="PF08239">
    <property type="entry name" value="SH3_3"/>
    <property type="match status" value="4"/>
</dbReference>
<evidence type="ECO:0000313" key="5">
    <source>
        <dbReference type="EMBL" id="RTQ95854.1"/>
    </source>
</evidence>
<feature type="region of interest" description="Disordered" evidence="3">
    <location>
        <begin position="174"/>
        <end position="197"/>
    </location>
</feature>
<dbReference type="AlphaFoldDB" id="A0A3S0QXW8"/>
<dbReference type="GO" id="GO:0071555">
    <property type="term" value="P:cell wall organization"/>
    <property type="evidence" value="ECO:0007669"/>
    <property type="project" value="UniProtKB-KW"/>
</dbReference>
<dbReference type="Pfam" id="PF01520">
    <property type="entry name" value="Amidase_3"/>
    <property type="match status" value="1"/>
</dbReference>
<dbReference type="Gene3D" id="3.40.630.40">
    <property type="entry name" value="Zn-dependent exopeptidases"/>
    <property type="match status" value="1"/>
</dbReference>
<proteinExistence type="predicted"/>
<reference evidence="5 6" key="1">
    <citation type="submission" date="2018-12" db="EMBL/GenBank/DDBJ databases">
        <authorList>
            <person name="Yu L."/>
        </authorList>
    </citation>
    <scope>NUCLEOTIDE SEQUENCE [LARGE SCALE GENOMIC DNA]</scope>
    <source>
        <strain evidence="5 6">S5H2222</strain>
    </source>
</reference>
<feature type="domain" description="SH3b" evidence="4">
    <location>
        <begin position="200"/>
        <end position="262"/>
    </location>
</feature>
<protein>
    <submittedName>
        <fullName evidence="5">N-acetylmuramoyl-L-alanine amidase</fullName>
    </submittedName>
</protein>
<evidence type="ECO:0000313" key="6">
    <source>
        <dbReference type="Proteomes" id="UP000276349"/>
    </source>
</evidence>
<organism evidence="5 6">
    <name type="scientific">Lysinibacillus telephonicus</name>
    <dbReference type="NCBI Taxonomy" id="1714840"/>
    <lineage>
        <taxon>Bacteria</taxon>
        <taxon>Bacillati</taxon>
        <taxon>Bacillota</taxon>
        <taxon>Bacilli</taxon>
        <taxon>Bacillales</taxon>
        <taxon>Bacillaceae</taxon>
        <taxon>Lysinibacillus</taxon>
    </lineage>
</organism>
<dbReference type="OrthoDB" id="9806267at2"/>
<evidence type="ECO:0000256" key="2">
    <source>
        <dbReference type="ARBA" id="ARBA00023316"/>
    </source>
</evidence>
<name>A0A3S0QXW8_9BACI</name>
<dbReference type="SMART" id="SM00287">
    <property type="entry name" value="SH3b"/>
    <property type="match status" value="4"/>
</dbReference>
<dbReference type="PANTHER" id="PTHR30404:SF7">
    <property type="entry name" value="CELL WALL AMIDASE LYTH-RELATED"/>
    <property type="match status" value="1"/>
</dbReference>
<keyword evidence="6" id="KW-1185">Reference proteome</keyword>
<accession>A0A3S0QXW8</accession>
<dbReference type="InterPro" id="IPR003646">
    <property type="entry name" value="SH3-like_bac-type"/>
</dbReference>
<dbReference type="PROSITE" id="PS51781">
    <property type="entry name" value="SH3B"/>
    <property type="match status" value="4"/>
</dbReference>
<dbReference type="Gene3D" id="2.30.30.40">
    <property type="entry name" value="SH3 Domains"/>
    <property type="match status" value="4"/>
</dbReference>
<dbReference type="PANTHER" id="PTHR30404">
    <property type="entry name" value="N-ACETYLMURAMOYL-L-ALANINE AMIDASE"/>
    <property type="match status" value="1"/>
</dbReference>
<dbReference type="InterPro" id="IPR050695">
    <property type="entry name" value="N-acetylmuramoyl_amidase_3"/>
</dbReference>
<gene>
    <name evidence="5" type="ORF">EKG35_02420</name>
</gene>
<evidence type="ECO:0000256" key="1">
    <source>
        <dbReference type="ARBA" id="ARBA00022801"/>
    </source>
</evidence>
<evidence type="ECO:0000256" key="3">
    <source>
        <dbReference type="SAM" id="MobiDB-lite"/>
    </source>
</evidence>
<dbReference type="InterPro" id="IPR002508">
    <property type="entry name" value="MurNAc-LAA_cat"/>
</dbReference>
<feature type="domain" description="SH3b" evidence="4">
    <location>
        <begin position="106"/>
        <end position="168"/>
    </location>
</feature>
<dbReference type="PIRSF" id="PIRSF037846">
    <property type="entry name" value="Autolysin_YrvJ_prd"/>
    <property type="match status" value="1"/>
</dbReference>
<dbReference type="GO" id="GO:0030288">
    <property type="term" value="C:outer membrane-bounded periplasmic space"/>
    <property type="evidence" value="ECO:0007669"/>
    <property type="project" value="TreeGrafter"/>
</dbReference>
<keyword evidence="2" id="KW-0961">Cell wall biogenesis/degradation</keyword>
<dbReference type="SMART" id="SM00646">
    <property type="entry name" value="Ami_3"/>
    <property type="match status" value="1"/>
</dbReference>
<dbReference type="CDD" id="cd02696">
    <property type="entry name" value="MurNAc-LAA"/>
    <property type="match status" value="1"/>
</dbReference>
<dbReference type="Proteomes" id="UP000276349">
    <property type="component" value="Unassembled WGS sequence"/>
</dbReference>
<keyword evidence="1" id="KW-0378">Hydrolase</keyword>
<dbReference type="SUPFAM" id="SSF53187">
    <property type="entry name" value="Zn-dependent exopeptidases"/>
    <property type="match status" value="1"/>
</dbReference>
<dbReference type="GO" id="GO:0008745">
    <property type="term" value="F:N-acetylmuramoyl-L-alanine amidase activity"/>
    <property type="evidence" value="ECO:0007669"/>
    <property type="project" value="InterPro"/>
</dbReference>
<evidence type="ECO:0000259" key="4">
    <source>
        <dbReference type="PROSITE" id="PS51781"/>
    </source>
</evidence>